<keyword evidence="1" id="KW-1133">Transmembrane helix</keyword>
<protein>
    <submittedName>
        <fullName evidence="2">Uncharacterized protein</fullName>
    </submittedName>
</protein>
<organism evidence="2">
    <name type="scientific">Sphingomonas psychrotolerans</name>
    <dbReference type="NCBI Taxonomy" id="1327635"/>
    <lineage>
        <taxon>Bacteria</taxon>
        <taxon>Pseudomonadati</taxon>
        <taxon>Pseudomonadota</taxon>
        <taxon>Alphaproteobacteria</taxon>
        <taxon>Sphingomonadales</taxon>
        <taxon>Sphingomonadaceae</taxon>
        <taxon>Sphingomonas</taxon>
    </lineage>
</organism>
<keyword evidence="1" id="KW-0812">Transmembrane</keyword>
<dbReference type="EMBL" id="JALMLT010000002">
    <property type="protein sequence ID" value="MDT8758661.1"/>
    <property type="molecule type" value="Genomic_DNA"/>
</dbReference>
<evidence type="ECO:0000313" key="2">
    <source>
        <dbReference type="EMBL" id="MDT8758661.1"/>
    </source>
</evidence>
<keyword evidence="1" id="KW-0472">Membrane</keyword>
<gene>
    <name evidence="2" type="ORF">MZO42_08120</name>
</gene>
<sequence length="333" mass="35650">MTFSIPDFWDLWKAVSIGLTGLFGVMGLLTTYKDKETGRMTVWGKINLAGIVLSATMGVLAQLVDIQRKTVSAQESAARAADSAAVANDTAGKATLAATNTEQLLRDMLDVARRTEAIARATDRSVSNSQAAALASQRAATASLGISQDTSRTVATSRTALDRIERLVSPLAGPQLRLGIYSRCSENRLGICNLPEAEKIGIVRVTIAADPKKIYMPRLIGGDIDYLGKAQVVVRGGDGHITPGSYQIVVPLEVEANVGGVTSYLDLAGKTVLIRLQLPVLEWDEVHTVTLNTQDGQFLSIPLEQATPIPGDDAGYTLRYTFPKARDPRLKSG</sequence>
<feature type="transmembrane region" description="Helical" evidence="1">
    <location>
        <begin position="42"/>
        <end position="64"/>
    </location>
</feature>
<name>A0ABU3N307_9SPHN</name>
<evidence type="ECO:0000256" key="1">
    <source>
        <dbReference type="SAM" id="Phobius"/>
    </source>
</evidence>
<accession>A0ABU3N307</accession>
<comment type="caution">
    <text evidence="2">The sequence shown here is derived from an EMBL/GenBank/DDBJ whole genome shotgun (WGS) entry which is preliminary data.</text>
</comment>
<feature type="transmembrane region" description="Helical" evidence="1">
    <location>
        <begin position="12"/>
        <end position="30"/>
    </location>
</feature>
<reference evidence="2" key="1">
    <citation type="submission" date="2022-04" db="EMBL/GenBank/DDBJ databases">
        <title>Tomato heritable bacteria conferring resistance against bacterial wilt.</title>
        <authorList>
            <person name="Yin J."/>
        </authorList>
    </citation>
    <scope>NUCLEOTIDE SEQUENCE</scope>
    <source>
        <strain evidence="2">Cra20</strain>
    </source>
</reference>
<proteinExistence type="predicted"/>